<dbReference type="NCBIfam" id="TIGR01977">
    <property type="entry name" value="am_tr_V_EF2568"/>
    <property type="match status" value="1"/>
</dbReference>
<dbReference type="InterPro" id="IPR015422">
    <property type="entry name" value="PyrdxlP-dep_Trfase_small"/>
</dbReference>
<organism evidence="7 8">
    <name type="scientific">Clostridium liquoris</name>
    <dbReference type="NCBI Taxonomy" id="1289519"/>
    <lineage>
        <taxon>Bacteria</taxon>
        <taxon>Bacillati</taxon>
        <taxon>Bacillota</taxon>
        <taxon>Clostridia</taxon>
        <taxon>Eubacteriales</taxon>
        <taxon>Clostridiaceae</taxon>
        <taxon>Clostridium</taxon>
    </lineage>
</organism>
<proteinExistence type="inferred from homology"/>
<keyword evidence="4" id="KW-0663">Pyridoxal phosphate</keyword>
<evidence type="ECO:0000313" key="7">
    <source>
        <dbReference type="EMBL" id="PRR80342.1"/>
    </source>
</evidence>
<dbReference type="Pfam" id="PF00266">
    <property type="entry name" value="Aminotran_5"/>
    <property type="match status" value="1"/>
</dbReference>
<comment type="catalytic activity">
    <reaction evidence="5">
        <text>(sulfur carrier)-H + L-cysteine = (sulfur carrier)-SH + L-alanine</text>
        <dbReference type="Rhea" id="RHEA:43892"/>
        <dbReference type="Rhea" id="RHEA-COMP:14737"/>
        <dbReference type="Rhea" id="RHEA-COMP:14739"/>
        <dbReference type="ChEBI" id="CHEBI:29917"/>
        <dbReference type="ChEBI" id="CHEBI:35235"/>
        <dbReference type="ChEBI" id="CHEBI:57972"/>
        <dbReference type="ChEBI" id="CHEBI:64428"/>
        <dbReference type="EC" id="2.8.1.7"/>
    </reaction>
</comment>
<reference evidence="7 8" key="1">
    <citation type="submission" date="2018-03" db="EMBL/GenBank/DDBJ databases">
        <title>Genome sequence of Clostridium liquoris DSM 100320.</title>
        <authorList>
            <person name="Poehlein A."/>
            <person name="Daniel R."/>
        </authorList>
    </citation>
    <scope>NUCLEOTIDE SEQUENCE [LARGE SCALE GENOMIC DNA]</scope>
    <source>
        <strain evidence="7 8">DSM 100320</strain>
    </source>
</reference>
<dbReference type="SUPFAM" id="SSF53383">
    <property type="entry name" value="PLP-dependent transferases"/>
    <property type="match status" value="1"/>
</dbReference>
<evidence type="ECO:0000256" key="5">
    <source>
        <dbReference type="ARBA" id="ARBA00050776"/>
    </source>
</evidence>
<dbReference type="PANTHER" id="PTHR43586">
    <property type="entry name" value="CYSTEINE DESULFURASE"/>
    <property type="match status" value="1"/>
</dbReference>
<dbReference type="AlphaFoldDB" id="A0A2T0B912"/>
<dbReference type="InterPro" id="IPR015421">
    <property type="entry name" value="PyrdxlP-dep_Trfase_major"/>
</dbReference>
<evidence type="ECO:0000256" key="1">
    <source>
        <dbReference type="ARBA" id="ARBA00001933"/>
    </source>
</evidence>
<keyword evidence="8" id="KW-1185">Reference proteome</keyword>
<comment type="cofactor">
    <cofactor evidence="1">
        <name>pyridoxal 5'-phosphate</name>
        <dbReference type="ChEBI" id="CHEBI:597326"/>
    </cofactor>
</comment>
<dbReference type="InterPro" id="IPR010969">
    <property type="entry name" value="Cys_dSase-rel_unknwn_funct"/>
</dbReference>
<accession>A0A2T0B912</accession>
<evidence type="ECO:0000313" key="8">
    <source>
        <dbReference type="Proteomes" id="UP000239706"/>
    </source>
</evidence>
<dbReference type="InterPro" id="IPR015424">
    <property type="entry name" value="PyrdxlP-dep_Trfase"/>
</dbReference>
<dbReference type="GO" id="GO:0031071">
    <property type="term" value="F:cysteine desulfurase activity"/>
    <property type="evidence" value="ECO:0007669"/>
    <property type="project" value="UniProtKB-EC"/>
</dbReference>
<sequence length="393" mass="43998">MLLIRELIVIKVYLDNAATTFPKPDCVYDGMLYYMKNIGASSGRGAYSSALESSRIVYNCRKIIGEFFNFNKIENIIFTSNITTSLNILLKSIIKDNWHIITSSMEHNSVLRPLSSISKLKNVEVDIIQCSPNGIIPIEEFKKKIKNNTKLVVMSHASNIIGSIQPLEEIGRICKEKGIYFIVDSAQTAGVIPLDFSKLNCSALAFTGHKGLLGPQGTGGFIISDELNEEALPFIEGGTGSDSENIFQPTFLPDKFESGTLNTPGIAGLYYGINFIKNTGIEYIHEKEIYLFKAFLEKLMNMDFIKIYGYDKSISYVPTISIHFKDIENSVLSYILDSEFGIETRTGLHCAPLAHKTIGTFPNGTVRFSLGFFNTIEDINYTIDSLYNIWKRK</sequence>
<dbReference type="Gene3D" id="3.40.640.10">
    <property type="entry name" value="Type I PLP-dependent aspartate aminotransferase-like (Major domain)"/>
    <property type="match status" value="1"/>
</dbReference>
<feature type="domain" description="Aminotransferase class V" evidence="6">
    <location>
        <begin position="12"/>
        <end position="380"/>
    </location>
</feature>
<dbReference type="EC" id="2.8.1.7" evidence="3"/>
<evidence type="ECO:0000259" key="6">
    <source>
        <dbReference type="Pfam" id="PF00266"/>
    </source>
</evidence>
<gene>
    <name evidence="7" type="primary">csd_1</name>
    <name evidence="7" type="ORF">CLLI_03690</name>
</gene>
<dbReference type="InterPro" id="IPR016454">
    <property type="entry name" value="Cysteine_dSase"/>
</dbReference>
<evidence type="ECO:0000256" key="4">
    <source>
        <dbReference type="ARBA" id="ARBA00022898"/>
    </source>
</evidence>
<evidence type="ECO:0000256" key="2">
    <source>
        <dbReference type="ARBA" id="ARBA00010447"/>
    </source>
</evidence>
<dbReference type="PANTHER" id="PTHR43586:SF4">
    <property type="entry name" value="ISOPENICILLIN N EPIMERASE"/>
    <property type="match status" value="1"/>
</dbReference>
<comment type="similarity">
    <text evidence="2">Belongs to the class-V pyridoxal-phosphate-dependent aminotransferase family. Csd subfamily.</text>
</comment>
<dbReference type="Proteomes" id="UP000239706">
    <property type="component" value="Unassembled WGS sequence"/>
</dbReference>
<dbReference type="PIRSF" id="PIRSF005572">
    <property type="entry name" value="NifS"/>
    <property type="match status" value="1"/>
</dbReference>
<dbReference type="InterPro" id="IPR000192">
    <property type="entry name" value="Aminotrans_V_dom"/>
</dbReference>
<evidence type="ECO:0000256" key="3">
    <source>
        <dbReference type="ARBA" id="ARBA00012239"/>
    </source>
</evidence>
<keyword evidence="7" id="KW-0808">Transferase</keyword>
<dbReference type="EMBL" id="PVXO01000007">
    <property type="protein sequence ID" value="PRR80342.1"/>
    <property type="molecule type" value="Genomic_DNA"/>
</dbReference>
<name>A0A2T0B912_9CLOT</name>
<comment type="caution">
    <text evidence="7">The sequence shown here is derived from an EMBL/GenBank/DDBJ whole genome shotgun (WGS) entry which is preliminary data.</text>
</comment>
<protein>
    <recommendedName>
        <fullName evidence="3">cysteine desulfurase</fullName>
        <ecNumber evidence="3">2.8.1.7</ecNumber>
    </recommendedName>
</protein>
<dbReference type="Gene3D" id="3.90.1150.10">
    <property type="entry name" value="Aspartate Aminotransferase, domain 1"/>
    <property type="match status" value="1"/>
</dbReference>